<gene>
    <name evidence="9" type="ORF">HW115_02165</name>
</gene>
<organism evidence="9 10">
    <name type="scientific">Oceaniferula marina</name>
    <dbReference type="NCBI Taxonomy" id="2748318"/>
    <lineage>
        <taxon>Bacteria</taxon>
        <taxon>Pseudomonadati</taxon>
        <taxon>Verrucomicrobiota</taxon>
        <taxon>Verrucomicrobiia</taxon>
        <taxon>Verrucomicrobiales</taxon>
        <taxon>Verrucomicrobiaceae</taxon>
        <taxon>Oceaniferula</taxon>
    </lineage>
</organism>
<sequence>MSVAIYRKIRILIGALVLASCTLVFVDISHWLSVPMARASLFLQFTPSLLSLVQGLAWFGAGAVVVVLLTLLFGRIYCAMLCPMGVLMDFSAWLARRTGKKRKLPHTKNRKYLRLTVAILCFGGLLVGTAIPLGFLDPYSLFGKVVSASARPVLAWMNHQLSSTGVVQPVDISPVSWLSFVLALVILAVIVLLAIYRGRLWCNTFCPVGAVLGFFSKHSLFRLQIANSACVACSMCERVCPAQCIDFRNHRIDHSRCVMCLDCVSSCRRSGITLRRGSSKGGDETAVEGKIKMKKTNQTCQKVTAKATSELAPTEIPSMGPSLSRRFFLSSTLALPAASLITEKDLPDALDQHNKRAVLPPGAKSLAHFQNFCTGCQLCVTHCPDQVLKPSITQHGLAGFLQPYQDFSVSFCSYNCSNCSQVCPTGAIQPLTIDERRAVRTGMVRFFKGRCVVKTEGTSCGACSEHCPTQAVHMVPWKDGLTIPEIEPDLCIGCGGCEFICPVRPEKAIIVEGLEVHERAKVIELGKENTVRELEEEFPF</sequence>
<evidence type="ECO:0000256" key="1">
    <source>
        <dbReference type="ARBA" id="ARBA00022448"/>
    </source>
</evidence>
<dbReference type="CDD" id="cd16373">
    <property type="entry name" value="DMSOR_beta_like"/>
    <property type="match status" value="1"/>
</dbReference>
<keyword evidence="7" id="KW-1133">Transmembrane helix</keyword>
<evidence type="ECO:0000256" key="4">
    <source>
        <dbReference type="ARBA" id="ARBA00022982"/>
    </source>
</evidence>
<dbReference type="EMBL" id="JACBAZ010000001">
    <property type="protein sequence ID" value="NWK54398.1"/>
    <property type="molecule type" value="Genomic_DNA"/>
</dbReference>
<keyword evidence="5" id="KW-0408">Iron</keyword>
<comment type="caution">
    <text evidence="9">The sequence shown here is derived from an EMBL/GenBank/DDBJ whole genome shotgun (WGS) entry which is preliminary data.</text>
</comment>
<feature type="domain" description="4Fe-4S ferredoxin-type" evidence="8">
    <location>
        <begin position="482"/>
        <end position="514"/>
    </location>
</feature>
<dbReference type="PROSITE" id="PS51257">
    <property type="entry name" value="PROKAR_LIPOPROTEIN"/>
    <property type="match status" value="1"/>
</dbReference>
<feature type="domain" description="4Fe-4S ferredoxin-type" evidence="8">
    <location>
        <begin position="449"/>
        <end position="477"/>
    </location>
</feature>
<dbReference type="GO" id="GO:0046872">
    <property type="term" value="F:metal ion binding"/>
    <property type="evidence" value="ECO:0007669"/>
    <property type="project" value="UniProtKB-KW"/>
</dbReference>
<protein>
    <submittedName>
        <fullName evidence="9">4Fe-4S dicluster domain-containing protein</fullName>
    </submittedName>
</protein>
<keyword evidence="10" id="KW-1185">Reference proteome</keyword>
<dbReference type="GO" id="GO:0005886">
    <property type="term" value="C:plasma membrane"/>
    <property type="evidence" value="ECO:0007669"/>
    <property type="project" value="TreeGrafter"/>
</dbReference>
<feature type="transmembrane region" description="Helical" evidence="7">
    <location>
        <begin position="177"/>
        <end position="196"/>
    </location>
</feature>
<evidence type="ECO:0000313" key="10">
    <source>
        <dbReference type="Proteomes" id="UP000557872"/>
    </source>
</evidence>
<keyword evidence="4" id="KW-0249">Electron transport</keyword>
<keyword evidence="3" id="KW-0479">Metal-binding</keyword>
<dbReference type="AlphaFoldDB" id="A0A851G9L1"/>
<keyword evidence="7" id="KW-0812">Transmembrane</keyword>
<dbReference type="Pfam" id="PF12838">
    <property type="entry name" value="Fer4_7"/>
    <property type="match status" value="1"/>
</dbReference>
<dbReference type="InterPro" id="IPR017900">
    <property type="entry name" value="4Fe4S_Fe_S_CS"/>
</dbReference>
<dbReference type="InterPro" id="IPR051684">
    <property type="entry name" value="Electron_Trans/Redox"/>
</dbReference>
<feature type="transmembrane region" description="Helical" evidence="7">
    <location>
        <begin position="12"/>
        <end position="32"/>
    </location>
</feature>
<accession>A0A851G9L1</accession>
<feature type="domain" description="4Fe-4S ferredoxin-type" evidence="8">
    <location>
        <begin position="401"/>
        <end position="433"/>
    </location>
</feature>
<feature type="domain" description="4Fe-4S ferredoxin-type" evidence="8">
    <location>
        <begin position="251"/>
        <end position="277"/>
    </location>
</feature>
<dbReference type="InterPro" id="IPR017896">
    <property type="entry name" value="4Fe4S_Fe-S-bd"/>
</dbReference>
<dbReference type="PANTHER" id="PTHR30176:SF3">
    <property type="entry name" value="FERREDOXIN-TYPE PROTEIN NAPH"/>
    <property type="match status" value="1"/>
</dbReference>
<dbReference type="PROSITE" id="PS00198">
    <property type="entry name" value="4FE4S_FER_1"/>
    <property type="match status" value="3"/>
</dbReference>
<feature type="domain" description="4Fe-4S ferredoxin-type" evidence="8">
    <location>
        <begin position="364"/>
        <end position="393"/>
    </location>
</feature>
<keyword evidence="1" id="KW-0813">Transport</keyword>
<name>A0A851G9L1_9BACT</name>
<keyword evidence="2" id="KW-0004">4Fe-4S</keyword>
<feature type="domain" description="4Fe-4S ferredoxin-type" evidence="8">
    <location>
        <begin position="221"/>
        <end position="250"/>
    </location>
</feature>
<reference evidence="9 10" key="1">
    <citation type="submission" date="2020-07" db="EMBL/GenBank/DDBJ databases">
        <title>Roseicoccus Jingziensis gen. nov., sp. nov., isolated from coastal seawater.</title>
        <authorList>
            <person name="Feng X."/>
        </authorList>
    </citation>
    <scope>NUCLEOTIDE SEQUENCE [LARGE SCALE GENOMIC DNA]</scope>
    <source>
        <strain evidence="9 10">N1E253</strain>
    </source>
</reference>
<feature type="transmembrane region" description="Helical" evidence="7">
    <location>
        <begin position="52"/>
        <end position="74"/>
    </location>
</feature>
<dbReference type="Gene3D" id="3.30.70.20">
    <property type="match status" value="3"/>
</dbReference>
<feature type="transmembrane region" description="Helical" evidence="7">
    <location>
        <begin position="112"/>
        <end position="135"/>
    </location>
</feature>
<keyword evidence="7" id="KW-0472">Membrane</keyword>
<evidence type="ECO:0000256" key="6">
    <source>
        <dbReference type="ARBA" id="ARBA00023014"/>
    </source>
</evidence>
<dbReference type="Proteomes" id="UP000557872">
    <property type="component" value="Unassembled WGS sequence"/>
</dbReference>
<evidence type="ECO:0000256" key="5">
    <source>
        <dbReference type="ARBA" id="ARBA00023004"/>
    </source>
</evidence>
<keyword evidence="6" id="KW-0411">Iron-sulfur</keyword>
<proteinExistence type="predicted"/>
<dbReference type="Pfam" id="PF12801">
    <property type="entry name" value="Fer4_5"/>
    <property type="match status" value="2"/>
</dbReference>
<dbReference type="SUPFAM" id="SSF54862">
    <property type="entry name" value="4Fe-4S ferredoxins"/>
    <property type="match status" value="2"/>
</dbReference>
<evidence type="ECO:0000256" key="2">
    <source>
        <dbReference type="ARBA" id="ARBA00022485"/>
    </source>
</evidence>
<evidence type="ECO:0000313" key="9">
    <source>
        <dbReference type="EMBL" id="NWK54398.1"/>
    </source>
</evidence>
<evidence type="ECO:0000259" key="8">
    <source>
        <dbReference type="PROSITE" id="PS51379"/>
    </source>
</evidence>
<dbReference type="GO" id="GO:0051539">
    <property type="term" value="F:4 iron, 4 sulfur cluster binding"/>
    <property type="evidence" value="ECO:0007669"/>
    <property type="project" value="UniProtKB-KW"/>
</dbReference>
<dbReference type="PANTHER" id="PTHR30176">
    <property type="entry name" value="FERREDOXIN-TYPE PROTEIN NAPH"/>
    <property type="match status" value="1"/>
</dbReference>
<dbReference type="PROSITE" id="PS51379">
    <property type="entry name" value="4FE4S_FER_2"/>
    <property type="match status" value="6"/>
</dbReference>
<dbReference type="RefSeq" id="WP_178930932.1">
    <property type="nucleotide sequence ID" value="NZ_JACBAZ010000001.1"/>
</dbReference>
<evidence type="ECO:0000256" key="7">
    <source>
        <dbReference type="SAM" id="Phobius"/>
    </source>
</evidence>
<evidence type="ECO:0000256" key="3">
    <source>
        <dbReference type="ARBA" id="ARBA00022723"/>
    </source>
</evidence>